<dbReference type="EMBL" id="MU277239">
    <property type="protein sequence ID" value="KAI0058124.1"/>
    <property type="molecule type" value="Genomic_DNA"/>
</dbReference>
<evidence type="ECO:0000313" key="1">
    <source>
        <dbReference type="EMBL" id="KAI0058124.1"/>
    </source>
</evidence>
<name>A0ACB8SP38_9AGAM</name>
<accession>A0ACB8SP38</accession>
<protein>
    <submittedName>
        <fullName evidence="1">Uncharacterized protein</fullName>
    </submittedName>
</protein>
<reference evidence="1" key="2">
    <citation type="journal article" date="2022" name="New Phytol.">
        <title>Evolutionary transition to the ectomycorrhizal habit in the genomes of a hyperdiverse lineage of mushroom-forming fungi.</title>
        <authorList>
            <person name="Looney B."/>
            <person name="Miyauchi S."/>
            <person name="Morin E."/>
            <person name="Drula E."/>
            <person name="Courty P.E."/>
            <person name="Kohler A."/>
            <person name="Kuo A."/>
            <person name="LaButti K."/>
            <person name="Pangilinan J."/>
            <person name="Lipzen A."/>
            <person name="Riley R."/>
            <person name="Andreopoulos W."/>
            <person name="He G."/>
            <person name="Johnson J."/>
            <person name="Nolan M."/>
            <person name="Tritt A."/>
            <person name="Barry K.W."/>
            <person name="Grigoriev I.V."/>
            <person name="Nagy L.G."/>
            <person name="Hibbett D."/>
            <person name="Henrissat B."/>
            <person name="Matheny P.B."/>
            <person name="Labbe J."/>
            <person name="Martin F.M."/>
        </authorList>
    </citation>
    <scope>NUCLEOTIDE SEQUENCE</scope>
    <source>
        <strain evidence="1">HHB10654</strain>
    </source>
</reference>
<proteinExistence type="predicted"/>
<reference evidence="1" key="1">
    <citation type="submission" date="2021-03" db="EMBL/GenBank/DDBJ databases">
        <authorList>
            <consortium name="DOE Joint Genome Institute"/>
            <person name="Ahrendt S."/>
            <person name="Looney B.P."/>
            <person name="Miyauchi S."/>
            <person name="Morin E."/>
            <person name="Drula E."/>
            <person name="Courty P.E."/>
            <person name="Chicoki N."/>
            <person name="Fauchery L."/>
            <person name="Kohler A."/>
            <person name="Kuo A."/>
            <person name="Labutti K."/>
            <person name="Pangilinan J."/>
            <person name="Lipzen A."/>
            <person name="Riley R."/>
            <person name="Andreopoulos W."/>
            <person name="He G."/>
            <person name="Johnson J."/>
            <person name="Barry K.W."/>
            <person name="Grigoriev I.V."/>
            <person name="Nagy L."/>
            <person name="Hibbett D."/>
            <person name="Henrissat B."/>
            <person name="Matheny P.B."/>
            <person name="Labbe J."/>
            <person name="Martin F."/>
        </authorList>
    </citation>
    <scope>NUCLEOTIDE SEQUENCE</scope>
    <source>
        <strain evidence="1">HHB10654</strain>
    </source>
</reference>
<comment type="caution">
    <text evidence="1">The sequence shown here is derived from an EMBL/GenBank/DDBJ whole genome shotgun (WGS) entry which is preliminary data.</text>
</comment>
<dbReference type="Proteomes" id="UP000814140">
    <property type="component" value="Unassembled WGS sequence"/>
</dbReference>
<keyword evidence="2" id="KW-1185">Reference proteome</keyword>
<gene>
    <name evidence="1" type="ORF">BV25DRAFT_1317428</name>
</gene>
<evidence type="ECO:0000313" key="2">
    <source>
        <dbReference type="Proteomes" id="UP000814140"/>
    </source>
</evidence>
<organism evidence="1 2">
    <name type="scientific">Artomyces pyxidatus</name>
    <dbReference type="NCBI Taxonomy" id="48021"/>
    <lineage>
        <taxon>Eukaryota</taxon>
        <taxon>Fungi</taxon>
        <taxon>Dikarya</taxon>
        <taxon>Basidiomycota</taxon>
        <taxon>Agaricomycotina</taxon>
        <taxon>Agaricomycetes</taxon>
        <taxon>Russulales</taxon>
        <taxon>Auriscalpiaceae</taxon>
        <taxon>Artomyces</taxon>
    </lineage>
</organism>
<sequence length="339" mass="36577">MSSLPLKHRRKSLSSSPPPSPPSPDISPLRPSTSSSVYRYTTSAYTRSHKWTGSDYDDVPDFEPALISDDALTALSSSSRAPSLAPSDADVQDAYVDIVSSSPIHDIPFLRPSTPPRSSRSKFVTETDDKASMAREDVAAALLALHAYPRLGSSPLTATFPTFPALLGNSSTRVRDFPIPRTPSPTLHLPIRLAPITRLPSPGTEDRTSRASIDRIQKDAGSSEGRVHGCDVSADNFSQHQGRSKTSTPERQGALYSPLPPSSPFSEDEREDVHEDIADSPIAKALSKSQSLTQVSLAPLPGALLACVISAIRAVLHVLESRIANCLPLHSRHRYVVLH</sequence>